<evidence type="ECO:0000256" key="12">
    <source>
        <dbReference type="RuleBase" id="RU000542"/>
    </source>
</evidence>
<dbReference type="Gene3D" id="3.30.300.10">
    <property type="match status" value="3"/>
</dbReference>
<dbReference type="Proteomes" id="UP000662373">
    <property type="component" value="Unassembled WGS sequence"/>
</dbReference>
<feature type="binding site" description="in other chain" evidence="11">
    <location>
        <begin position="268"/>
        <end position="269"/>
    </location>
    <ligand>
        <name>ATP</name>
        <dbReference type="ChEBI" id="CHEBI:30616"/>
        <note>ligand shared between two neighboring subunits</note>
    </ligand>
</feature>
<evidence type="ECO:0000256" key="6">
    <source>
        <dbReference type="ARBA" id="ARBA00022723"/>
    </source>
</evidence>
<dbReference type="Pfam" id="PF02772">
    <property type="entry name" value="S-AdoMet_synt_M"/>
    <property type="match status" value="1"/>
</dbReference>
<evidence type="ECO:0000256" key="8">
    <source>
        <dbReference type="ARBA" id="ARBA00022840"/>
    </source>
</evidence>
<organism evidence="17 18">
    <name type="scientific">Gelidibacter salicanalis</name>
    <dbReference type="NCBI Taxonomy" id="291193"/>
    <lineage>
        <taxon>Bacteria</taxon>
        <taxon>Pseudomonadati</taxon>
        <taxon>Bacteroidota</taxon>
        <taxon>Flavobacteriia</taxon>
        <taxon>Flavobacteriales</taxon>
        <taxon>Flavobacteriaceae</taxon>
        <taxon>Gelidibacter</taxon>
    </lineage>
</organism>
<feature type="binding site" description="in other chain" evidence="11">
    <location>
        <position position="14"/>
    </location>
    <ligand>
        <name>ATP</name>
        <dbReference type="ChEBI" id="CHEBI:30616"/>
        <note>ligand shared between two neighboring subunits</note>
    </ligand>
</feature>
<feature type="region of interest" description="Flexible loop" evidence="11">
    <location>
        <begin position="98"/>
        <end position="108"/>
    </location>
</feature>
<evidence type="ECO:0000259" key="16">
    <source>
        <dbReference type="Pfam" id="PF02773"/>
    </source>
</evidence>
<dbReference type="InterPro" id="IPR022628">
    <property type="entry name" value="S-AdoMet_synt_N"/>
</dbReference>
<feature type="binding site" description="in other chain" evidence="11">
    <location>
        <position position="55"/>
    </location>
    <ligand>
        <name>L-methionine</name>
        <dbReference type="ChEBI" id="CHEBI:57844"/>
        <note>ligand shared between two neighboring subunits</note>
    </ligand>
</feature>
<feature type="binding site" description="in other chain" evidence="11">
    <location>
        <position position="293"/>
    </location>
    <ligand>
        <name>L-methionine</name>
        <dbReference type="ChEBI" id="CHEBI:57844"/>
        <note>ligand shared between two neighboring subunits</note>
    </ligand>
</feature>
<dbReference type="InterPro" id="IPR002133">
    <property type="entry name" value="S-AdoMet_synthetase"/>
</dbReference>
<keyword evidence="5 11" id="KW-0808">Transferase</keyword>
<feature type="binding site" evidence="11">
    <location>
        <position position="16"/>
    </location>
    <ligand>
        <name>Mg(2+)</name>
        <dbReference type="ChEBI" id="CHEBI:18420"/>
    </ligand>
</feature>
<comment type="caution">
    <text evidence="17">The sequence shown here is derived from an EMBL/GenBank/DDBJ whole genome shotgun (WGS) entry which is preliminary data.</text>
</comment>
<dbReference type="RefSeq" id="WP_199598138.1">
    <property type="nucleotide sequence ID" value="NZ_JAEHJZ010000010.1"/>
</dbReference>
<reference evidence="17 18" key="1">
    <citation type="submission" date="2020-09" db="EMBL/GenBank/DDBJ databases">
        <title>Draft genome of Gelidibacter salicanalis PAMC21136.</title>
        <authorList>
            <person name="Park H."/>
        </authorList>
    </citation>
    <scope>NUCLEOTIDE SEQUENCE [LARGE SCALE GENOMIC DNA]</scope>
    <source>
        <strain evidence="17 18">PAMC21136</strain>
    </source>
</reference>
<dbReference type="HAMAP" id="MF_00086">
    <property type="entry name" value="S_AdoMet_synth1"/>
    <property type="match status" value="1"/>
</dbReference>
<dbReference type="InterPro" id="IPR022631">
    <property type="entry name" value="ADOMET_SYNTHASE_CS"/>
</dbReference>
<evidence type="ECO:0000259" key="14">
    <source>
        <dbReference type="Pfam" id="PF00438"/>
    </source>
</evidence>
<dbReference type="GO" id="GO:0005524">
    <property type="term" value="F:ATP binding"/>
    <property type="evidence" value="ECO:0007669"/>
    <property type="project" value="UniProtKB-UniRule"/>
</dbReference>
<feature type="binding site" description="in other chain" evidence="11">
    <location>
        <begin position="164"/>
        <end position="166"/>
    </location>
    <ligand>
        <name>ATP</name>
        <dbReference type="ChEBI" id="CHEBI:30616"/>
        <note>ligand shared between two neighboring subunits</note>
    </ligand>
</feature>
<comment type="cofactor">
    <cofactor evidence="11">
        <name>Mg(2+)</name>
        <dbReference type="ChEBI" id="CHEBI:18420"/>
    </cofactor>
    <text evidence="11">Binds 2 divalent ions per subunit.</text>
</comment>
<dbReference type="GO" id="GO:0004478">
    <property type="term" value="F:methionine adenosyltransferase activity"/>
    <property type="evidence" value="ECO:0007669"/>
    <property type="project" value="UniProtKB-UniRule"/>
</dbReference>
<sequence>MAYLFTSESVSEGHPDKVADQISDALIDNFLAFDKDSKVACETLVTTGQVVLAGEVRSNTYIDVQKIARDTINKIGYTKGAYMFDGNSCGVFSAIHEQSEDINRGVDRANKEEQGAGDQGMMFGYATNETENYMPLALDLSHRLMIELAALRKEEKVITYLRPDSKSQVTIEYSDDNVPQRIDAIVISTQHDDFVKPKSSSKADVDAAETEMLEKIRKDIVDILIPRVVAGLPEHIQVLFNEDIAYHINPTGKFVIGGPHGDTGLTGRKIIVDTYGGKGAHGGGAFSGKDPSKVDRSAAYATRHIAKNLVAAGLCDEILVQVSYAIGVVKPTSIYVDTYGTCPFNLTDGEIAEKIFEIFDMRPAAIETRLNLRQPMYSETAAYGHMGRVNETVSKTFEQFNGKTVTLDVELFTWEKLDYVEKVKAAFGISE</sequence>
<comment type="subunit">
    <text evidence="11">Homotetramer; dimer of dimers.</text>
</comment>
<keyword evidence="9 11" id="KW-0460">Magnesium</keyword>
<comment type="function">
    <text evidence="11">Catalyzes the formation of S-adenosylmethionine (AdoMet) from methionine and ATP. The overall synthetic reaction is composed of two sequential steps, AdoMet formation and the subsequent tripolyphosphate hydrolysis which occurs prior to release of AdoMet from the enzyme.</text>
</comment>
<evidence type="ECO:0000256" key="13">
    <source>
        <dbReference type="RuleBase" id="RU004462"/>
    </source>
</evidence>
<evidence type="ECO:0000256" key="5">
    <source>
        <dbReference type="ARBA" id="ARBA00022679"/>
    </source>
</evidence>
<comment type="similarity">
    <text evidence="2 11 13">Belongs to the AdoMet synthase family.</text>
</comment>
<keyword evidence="8 11" id="KW-0067">ATP-binding</keyword>
<keyword evidence="4 11" id="KW-0554">One-carbon metabolism</keyword>
<dbReference type="AlphaFoldDB" id="A0A934NHW1"/>
<feature type="binding site" description="in other chain" evidence="11">
    <location>
        <begin position="253"/>
        <end position="254"/>
    </location>
    <ligand>
        <name>ATP</name>
        <dbReference type="ChEBI" id="CHEBI:30616"/>
        <note>ligand shared between two neighboring subunits</note>
    </ligand>
</feature>
<name>A0A934NHW1_9FLAO</name>
<dbReference type="GO" id="GO:0006556">
    <property type="term" value="P:S-adenosylmethionine biosynthetic process"/>
    <property type="evidence" value="ECO:0007669"/>
    <property type="project" value="UniProtKB-UniRule"/>
</dbReference>
<feature type="binding site" evidence="11">
    <location>
        <position position="42"/>
    </location>
    <ligand>
        <name>K(+)</name>
        <dbReference type="ChEBI" id="CHEBI:29103"/>
    </ligand>
</feature>
<evidence type="ECO:0000256" key="11">
    <source>
        <dbReference type="HAMAP-Rule" id="MF_00086"/>
    </source>
</evidence>
<evidence type="ECO:0000256" key="10">
    <source>
        <dbReference type="ARBA" id="ARBA00022958"/>
    </source>
</evidence>
<keyword evidence="18" id="KW-1185">Reference proteome</keyword>
<dbReference type="SUPFAM" id="SSF55973">
    <property type="entry name" value="S-adenosylmethionine synthetase"/>
    <property type="match status" value="3"/>
</dbReference>
<dbReference type="InterPro" id="IPR022630">
    <property type="entry name" value="S-AdoMet_synt_C"/>
</dbReference>
<dbReference type="InterPro" id="IPR022636">
    <property type="entry name" value="S-AdoMet_synthetase_sfam"/>
</dbReference>
<feature type="domain" description="S-adenosylmethionine synthetase N-terminal" evidence="14">
    <location>
        <begin position="3"/>
        <end position="99"/>
    </location>
</feature>
<gene>
    <name evidence="11" type="primary">metK</name>
    <name evidence="17" type="ORF">JEM65_06500</name>
</gene>
<evidence type="ECO:0000256" key="7">
    <source>
        <dbReference type="ARBA" id="ARBA00022741"/>
    </source>
</evidence>
<comment type="subcellular location">
    <subcellularLocation>
        <location evidence="11 12">Cytoplasm</location>
    </subcellularLocation>
</comment>
<dbReference type="PIRSF" id="PIRSF000497">
    <property type="entry name" value="MAT"/>
    <property type="match status" value="1"/>
</dbReference>
<dbReference type="NCBIfam" id="TIGR01034">
    <property type="entry name" value="metK"/>
    <property type="match status" value="1"/>
</dbReference>
<feature type="domain" description="S-adenosylmethionine synthetase C-terminal" evidence="16">
    <location>
        <begin position="256"/>
        <end position="390"/>
    </location>
</feature>
<keyword evidence="3 11" id="KW-0963">Cytoplasm</keyword>
<evidence type="ECO:0000313" key="17">
    <source>
        <dbReference type="EMBL" id="MBJ7880303.1"/>
    </source>
</evidence>
<keyword evidence="6 11" id="KW-0479">Metal-binding</keyword>
<dbReference type="GO" id="GO:0005737">
    <property type="term" value="C:cytoplasm"/>
    <property type="evidence" value="ECO:0007669"/>
    <property type="project" value="UniProtKB-SubCell"/>
</dbReference>
<proteinExistence type="inferred from homology"/>
<keyword evidence="7 11" id="KW-0547">Nucleotide-binding</keyword>
<keyword evidence="10 11" id="KW-0630">Potassium</keyword>
<evidence type="ECO:0000256" key="1">
    <source>
        <dbReference type="ARBA" id="ARBA00005224"/>
    </source>
</evidence>
<dbReference type="CDD" id="cd18079">
    <property type="entry name" value="S-AdoMet_synt"/>
    <property type="match status" value="1"/>
</dbReference>
<feature type="binding site" evidence="11">
    <location>
        <position position="289"/>
    </location>
    <ligand>
        <name>ATP</name>
        <dbReference type="ChEBI" id="CHEBI:30616"/>
        <note>ligand shared between two neighboring subunits</note>
    </ligand>
</feature>
<comment type="pathway">
    <text evidence="1 11">Amino-acid biosynthesis; S-adenosyl-L-methionine biosynthesis; S-adenosyl-L-methionine from L-methionine: step 1/1.</text>
</comment>
<dbReference type="GO" id="GO:0000287">
    <property type="term" value="F:magnesium ion binding"/>
    <property type="evidence" value="ECO:0007669"/>
    <property type="project" value="UniProtKB-UniRule"/>
</dbReference>
<feature type="binding site" evidence="11">
    <location>
        <position position="262"/>
    </location>
    <ligand>
        <name>L-methionine</name>
        <dbReference type="ChEBI" id="CHEBI:57844"/>
        <note>ligand shared between two neighboring subunits</note>
    </ligand>
</feature>
<feature type="binding site" evidence="11">
    <location>
        <position position="262"/>
    </location>
    <ligand>
        <name>ATP</name>
        <dbReference type="ChEBI" id="CHEBI:30616"/>
        <note>ligand shared between two neighboring subunits</note>
    </ligand>
</feature>
<evidence type="ECO:0000259" key="15">
    <source>
        <dbReference type="Pfam" id="PF02772"/>
    </source>
</evidence>
<dbReference type="EMBL" id="JAEHJZ010000010">
    <property type="protein sequence ID" value="MBJ7880303.1"/>
    <property type="molecule type" value="Genomic_DNA"/>
</dbReference>
<dbReference type="PROSITE" id="PS00376">
    <property type="entry name" value="ADOMET_SYNTHASE_1"/>
    <property type="match status" value="1"/>
</dbReference>
<protein>
    <recommendedName>
        <fullName evidence="11">S-adenosylmethionine synthase</fullName>
        <shortName evidence="11">AdoMet synthase</shortName>
        <ecNumber evidence="11">2.5.1.6</ecNumber>
    </recommendedName>
    <alternativeName>
        <fullName evidence="11">MAT</fullName>
    </alternativeName>
    <alternativeName>
        <fullName evidence="11">Methionine adenosyltransferase</fullName>
    </alternativeName>
</protein>
<evidence type="ECO:0000256" key="9">
    <source>
        <dbReference type="ARBA" id="ARBA00022842"/>
    </source>
</evidence>
<dbReference type="PANTHER" id="PTHR11964">
    <property type="entry name" value="S-ADENOSYLMETHIONINE SYNTHETASE"/>
    <property type="match status" value="1"/>
</dbReference>
<evidence type="ECO:0000256" key="2">
    <source>
        <dbReference type="ARBA" id="ARBA00009685"/>
    </source>
</evidence>
<comment type="cofactor">
    <cofactor evidence="11">
        <name>K(+)</name>
        <dbReference type="ChEBI" id="CHEBI:29103"/>
    </cofactor>
    <text evidence="11">Binds 1 potassium ion per subunit.</text>
</comment>
<dbReference type="PROSITE" id="PS00377">
    <property type="entry name" value="ADOMET_SYNTHASE_2"/>
    <property type="match status" value="1"/>
</dbReference>
<dbReference type="InterPro" id="IPR022629">
    <property type="entry name" value="S-AdoMet_synt_central"/>
</dbReference>
<dbReference type="Pfam" id="PF02773">
    <property type="entry name" value="S-AdoMet_synt_C"/>
    <property type="match status" value="1"/>
</dbReference>
<dbReference type="FunFam" id="3.30.300.10:FF:000020">
    <property type="entry name" value="S-adenosylmethionine synthase"/>
    <property type="match status" value="1"/>
</dbReference>
<evidence type="ECO:0000256" key="3">
    <source>
        <dbReference type="ARBA" id="ARBA00022490"/>
    </source>
</evidence>
<feature type="domain" description="S-adenosylmethionine synthetase central" evidence="15">
    <location>
        <begin position="113"/>
        <end position="254"/>
    </location>
</feature>
<evidence type="ECO:0000256" key="4">
    <source>
        <dbReference type="ARBA" id="ARBA00022563"/>
    </source>
</evidence>
<dbReference type="EC" id="2.5.1.6" evidence="11"/>
<feature type="binding site" evidence="11">
    <location>
        <position position="285"/>
    </location>
    <ligand>
        <name>ATP</name>
        <dbReference type="ChEBI" id="CHEBI:30616"/>
        <note>ligand shared between two neighboring subunits</note>
    </ligand>
</feature>
<evidence type="ECO:0000313" key="18">
    <source>
        <dbReference type="Proteomes" id="UP000662373"/>
    </source>
</evidence>
<dbReference type="GO" id="GO:0006730">
    <property type="term" value="P:one-carbon metabolic process"/>
    <property type="evidence" value="ECO:0007669"/>
    <property type="project" value="UniProtKB-KW"/>
</dbReference>
<comment type="catalytic activity">
    <reaction evidence="11">
        <text>L-methionine + ATP + H2O = S-adenosyl-L-methionine + phosphate + diphosphate</text>
        <dbReference type="Rhea" id="RHEA:21080"/>
        <dbReference type="ChEBI" id="CHEBI:15377"/>
        <dbReference type="ChEBI" id="CHEBI:30616"/>
        <dbReference type="ChEBI" id="CHEBI:33019"/>
        <dbReference type="ChEBI" id="CHEBI:43474"/>
        <dbReference type="ChEBI" id="CHEBI:57844"/>
        <dbReference type="ChEBI" id="CHEBI:59789"/>
        <dbReference type="EC" id="2.5.1.6"/>
    </reaction>
</comment>
<feature type="binding site" description="in other chain" evidence="11">
    <location>
        <position position="98"/>
    </location>
    <ligand>
        <name>L-methionine</name>
        <dbReference type="ChEBI" id="CHEBI:57844"/>
        <note>ligand shared between two neighboring subunits</note>
    </ligand>
</feature>
<dbReference type="Pfam" id="PF00438">
    <property type="entry name" value="S-AdoMet_synt_N"/>
    <property type="match status" value="1"/>
</dbReference>
<accession>A0A934NHW1</accession>